<proteinExistence type="predicted"/>
<sequence length="366" mass="41303">MADAPRLPAELQPLWAIVSQECSASCLAMLEPHLSMFVQVADLANQQGLPRLRAFLKCIGRLHDRAEYAEKTSEHWQHQFEEGYRRNLKLQEGATKSTLGYEVQVEDLQRALAAKGVEVERQQLEIQRLQEAFQATADMQLWHRHGHQLQLRQLMGTTSAQLARCGELERLLALERSEHQRLKAQVAEAQVTAAAAEAEQQSALKSAADAERYARDARANVQQKVDEALVAVRKQMKDELEIQRKAWQHELANALPLKLAREVLSAYAELWRCGCAVTVGTHALRAERALRRLFDLDVFTTVIPPRDELLQEPLRRAMGHEAAKHMGETLVAELEHCHASGPSSTSDHDGWAVRPWRVEAMVAAHR</sequence>
<evidence type="ECO:0000313" key="3">
    <source>
        <dbReference type="EMBL" id="CAK9099446.1"/>
    </source>
</evidence>
<gene>
    <name evidence="2" type="ORF">SCF082_LOCUS46423</name>
    <name evidence="3" type="ORF">SCF082_LOCUS46577</name>
</gene>
<feature type="coiled-coil region" evidence="1">
    <location>
        <begin position="105"/>
        <end position="139"/>
    </location>
</feature>
<comment type="caution">
    <text evidence="2">The sequence shown here is derived from an EMBL/GenBank/DDBJ whole genome shotgun (WGS) entry which is preliminary data.</text>
</comment>
<accession>A0ABP0RER1</accession>
<reference evidence="2 4" key="1">
    <citation type="submission" date="2024-02" db="EMBL/GenBank/DDBJ databases">
        <authorList>
            <person name="Chen Y."/>
            <person name="Shah S."/>
            <person name="Dougan E. K."/>
            <person name="Thang M."/>
            <person name="Chan C."/>
        </authorList>
    </citation>
    <scope>NUCLEOTIDE SEQUENCE [LARGE SCALE GENOMIC DNA]</scope>
</reference>
<dbReference type="EMBL" id="CAXAMM010041374">
    <property type="protein sequence ID" value="CAK9099076.1"/>
    <property type="molecule type" value="Genomic_DNA"/>
</dbReference>
<evidence type="ECO:0000313" key="4">
    <source>
        <dbReference type="Proteomes" id="UP001642464"/>
    </source>
</evidence>
<evidence type="ECO:0000256" key="1">
    <source>
        <dbReference type="SAM" id="Coils"/>
    </source>
</evidence>
<name>A0ABP0RER1_9DINO</name>
<organism evidence="2 4">
    <name type="scientific">Durusdinium trenchii</name>
    <dbReference type="NCBI Taxonomy" id="1381693"/>
    <lineage>
        <taxon>Eukaryota</taxon>
        <taxon>Sar</taxon>
        <taxon>Alveolata</taxon>
        <taxon>Dinophyceae</taxon>
        <taxon>Suessiales</taxon>
        <taxon>Symbiodiniaceae</taxon>
        <taxon>Durusdinium</taxon>
    </lineage>
</organism>
<dbReference type="Proteomes" id="UP001642464">
    <property type="component" value="Unassembled WGS sequence"/>
</dbReference>
<protein>
    <submittedName>
        <fullName evidence="2">Uncharacterized protein</fullName>
    </submittedName>
</protein>
<dbReference type="EMBL" id="CAXAMM010041451">
    <property type="protein sequence ID" value="CAK9099446.1"/>
    <property type="molecule type" value="Genomic_DNA"/>
</dbReference>
<keyword evidence="4" id="KW-1185">Reference proteome</keyword>
<evidence type="ECO:0000313" key="2">
    <source>
        <dbReference type="EMBL" id="CAK9099076.1"/>
    </source>
</evidence>
<keyword evidence="1" id="KW-0175">Coiled coil</keyword>
<feature type="coiled-coil region" evidence="1">
    <location>
        <begin position="165"/>
        <end position="199"/>
    </location>
</feature>